<comment type="similarity">
    <text evidence="1">Belongs to the dUTPase family.</text>
</comment>
<dbReference type="EC" id="3.6.1.23" evidence="2"/>
<dbReference type="Gene3D" id="2.70.40.10">
    <property type="match status" value="1"/>
</dbReference>
<accession>A0ABQ5JF51</accession>
<evidence type="ECO:0000313" key="7">
    <source>
        <dbReference type="EMBL" id="GKS80645.1"/>
    </source>
</evidence>
<comment type="catalytic activity">
    <reaction evidence="5">
        <text>dUTP + H2O = dUMP + diphosphate + H(+)</text>
        <dbReference type="Rhea" id="RHEA:10248"/>
        <dbReference type="ChEBI" id="CHEBI:15377"/>
        <dbReference type="ChEBI" id="CHEBI:15378"/>
        <dbReference type="ChEBI" id="CHEBI:33019"/>
        <dbReference type="ChEBI" id="CHEBI:61555"/>
        <dbReference type="ChEBI" id="CHEBI:246422"/>
        <dbReference type="EC" id="3.6.1.23"/>
    </reaction>
</comment>
<evidence type="ECO:0000256" key="2">
    <source>
        <dbReference type="ARBA" id="ARBA00012379"/>
    </source>
</evidence>
<reference evidence="7" key="1">
    <citation type="journal article" date="2022" name="Int. J. Syst. Evol. Microbiol.">
        <title>A novel species of lactic acid bacteria, Ligilactobacillus pabuli sp. nov., isolated from alfalfa silage.</title>
        <authorList>
            <person name="Tohno M."/>
            <person name="Tanizawa Y."/>
            <person name="Sawada H."/>
            <person name="Sakamoto M."/>
            <person name="Ohkuma M."/>
            <person name="Kobayashi H."/>
        </authorList>
    </citation>
    <scope>NUCLEOTIDE SEQUENCE</scope>
    <source>
        <strain evidence="7">AF129</strain>
    </source>
</reference>
<evidence type="ECO:0000256" key="5">
    <source>
        <dbReference type="ARBA" id="ARBA00047686"/>
    </source>
</evidence>
<evidence type="ECO:0000256" key="1">
    <source>
        <dbReference type="ARBA" id="ARBA00006581"/>
    </source>
</evidence>
<evidence type="ECO:0000256" key="4">
    <source>
        <dbReference type="ARBA" id="ARBA00023080"/>
    </source>
</evidence>
<dbReference type="EMBL" id="BQXH01000002">
    <property type="protein sequence ID" value="GKS80645.1"/>
    <property type="molecule type" value="Genomic_DNA"/>
</dbReference>
<dbReference type="Proteomes" id="UP001055149">
    <property type="component" value="Unassembled WGS sequence"/>
</dbReference>
<gene>
    <name evidence="7" type="primary">dut</name>
    <name evidence="7" type="ORF">LPAF129_03300</name>
</gene>
<name>A0ABQ5JF51_9LACO</name>
<feature type="domain" description="dUTPase-like" evidence="6">
    <location>
        <begin position="74"/>
        <end position="179"/>
    </location>
</feature>
<proteinExistence type="inferred from homology"/>
<dbReference type="PANTHER" id="PTHR11241:SF0">
    <property type="entry name" value="DEOXYURIDINE 5'-TRIPHOSPHATE NUCLEOTIDOHYDROLASE"/>
    <property type="match status" value="1"/>
</dbReference>
<evidence type="ECO:0000313" key="8">
    <source>
        <dbReference type="Proteomes" id="UP001055149"/>
    </source>
</evidence>
<sequence length="180" mass="20022">MKRGFEKVSRYPAEDVKLPQRATEHSAGYDFYAPEDFVVRSIWKMNFIKVLAAIRSGQKLAPDDLQVQRAQKALKPFLVPTGVKAYMGPDEYLLLADRSSAPLKRGLVLPNGIGVIDSDYYNNEGNEGEIFVQLLNFSLFDQVIKKGEKIGQGIFMPYLKADTEETPQAKRAGGFGSSGK</sequence>
<dbReference type="Pfam" id="PF00692">
    <property type="entry name" value="dUTPase"/>
    <property type="match status" value="1"/>
</dbReference>
<keyword evidence="8" id="KW-1185">Reference proteome</keyword>
<dbReference type="PANTHER" id="PTHR11241">
    <property type="entry name" value="DEOXYURIDINE 5'-TRIPHOSPHATE NUCLEOTIDOHYDROLASE"/>
    <property type="match status" value="1"/>
</dbReference>
<dbReference type="SUPFAM" id="SSF51283">
    <property type="entry name" value="dUTPase-like"/>
    <property type="match status" value="1"/>
</dbReference>
<evidence type="ECO:0000256" key="3">
    <source>
        <dbReference type="ARBA" id="ARBA00022801"/>
    </source>
</evidence>
<comment type="caution">
    <text evidence="7">The sequence shown here is derived from an EMBL/GenBank/DDBJ whole genome shotgun (WGS) entry which is preliminary data.</text>
</comment>
<organism evidence="7 8">
    <name type="scientific">Ligilactobacillus pabuli</name>
    <dbReference type="NCBI Taxonomy" id="2886039"/>
    <lineage>
        <taxon>Bacteria</taxon>
        <taxon>Bacillati</taxon>
        <taxon>Bacillota</taxon>
        <taxon>Bacilli</taxon>
        <taxon>Lactobacillales</taxon>
        <taxon>Lactobacillaceae</taxon>
        <taxon>Ligilactobacillus</taxon>
    </lineage>
</organism>
<evidence type="ECO:0000259" key="6">
    <source>
        <dbReference type="Pfam" id="PF00692"/>
    </source>
</evidence>
<dbReference type="InterPro" id="IPR033704">
    <property type="entry name" value="dUTPase_trimeric"/>
</dbReference>
<dbReference type="RefSeq" id="WP_244054375.1">
    <property type="nucleotide sequence ID" value="NZ_BQXH01000002.1"/>
</dbReference>
<protein>
    <recommendedName>
        <fullName evidence="2">dUTP diphosphatase</fullName>
        <ecNumber evidence="2">3.6.1.23</ecNumber>
    </recommendedName>
</protein>
<dbReference type="InterPro" id="IPR029054">
    <property type="entry name" value="dUTPase-like"/>
</dbReference>
<dbReference type="InterPro" id="IPR008181">
    <property type="entry name" value="dUTPase"/>
</dbReference>
<keyword evidence="4" id="KW-0546">Nucleotide metabolism</keyword>
<dbReference type="InterPro" id="IPR036157">
    <property type="entry name" value="dUTPase-like_sf"/>
</dbReference>
<dbReference type="CDD" id="cd07557">
    <property type="entry name" value="trimeric_dUTPase"/>
    <property type="match status" value="1"/>
</dbReference>
<keyword evidence="3" id="KW-0378">Hydrolase</keyword>